<proteinExistence type="predicted"/>
<accession>A0A4R6NYE9</accession>
<dbReference type="AlphaFoldDB" id="A0A4R6NYE9"/>
<evidence type="ECO:0000313" key="2">
    <source>
        <dbReference type="Proteomes" id="UP000295087"/>
    </source>
</evidence>
<sequence>MQFMRYTETNDHEGETWTFWLQVDGNEQPLTWLAEFLTAINAEELDPQYELFPADVISEEHVDVLVEWGGSGYMSLHNKVVGRLTIPAKFSPGDLYKGRVKNLFTVVPDGE</sequence>
<name>A0A4R6NYE9_NOCIG</name>
<protein>
    <submittedName>
        <fullName evidence="1">Uncharacterized protein</fullName>
    </submittedName>
</protein>
<evidence type="ECO:0000313" key="1">
    <source>
        <dbReference type="EMBL" id="TDP29796.1"/>
    </source>
</evidence>
<gene>
    <name evidence="1" type="ORF">DFR75_11264</name>
</gene>
<reference evidence="1 2" key="1">
    <citation type="submission" date="2019-03" db="EMBL/GenBank/DDBJ databases">
        <title>Genomic Encyclopedia of Type Strains, Phase IV (KMG-IV): sequencing the most valuable type-strain genomes for metagenomic binning, comparative biology and taxonomic classification.</title>
        <authorList>
            <person name="Goeker M."/>
        </authorList>
    </citation>
    <scope>NUCLEOTIDE SEQUENCE [LARGE SCALE GENOMIC DNA]</scope>
    <source>
        <strain evidence="1 2">DSM 44496</strain>
    </source>
</reference>
<dbReference type="RefSeq" id="WP_067496495.1">
    <property type="nucleotide sequence ID" value="NZ_SNXK01000012.1"/>
</dbReference>
<dbReference type="EMBL" id="SNXK01000012">
    <property type="protein sequence ID" value="TDP29796.1"/>
    <property type="molecule type" value="Genomic_DNA"/>
</dbReference>
<keyword evidence="2" id="KW-1185">Reference proteome</keyword>
<comment type="caution">
    <text evidence="1">The sequence shown here is derived from an EMBL/GenBank/DDBJ whole genome shotgun (WGS) entry which is preliminary data.</text>
</comment>
<organism evidence="1 2">
    <name type="scientific">Nocardia ignorata</name>
    <dbReference type="NCBI Taxonomy" id="145285"/>
    <lineage>
        <taxon>Bacteria</taxon>
        <taxon>Bacillati</taxon>
        <taxon>Actinomycetota</taxon>
        <taxon>Actinomycetes</taxon>
        <taxon>Mycobacteriales</taxon>
        <taxon>Nocardiaceae</taxon>
        <taxon>Nocardia</taxon>
    </lineage>
</organism>
<dbReference type="Proteomes" id="UP000295087">
    <property type="component" value="Unassembled WGS sequence"/>
</dbReference>